<keyword evidence="5 9" id="KW-0547">Nucleotide-binding</keyword>
<keyword evidence="8 9" id="KW-0457">Lysine biosynthesis</keyword>
<keyword evidence="7 9" id="KW-0067">ATP-binding</keyword>
<evidence type="ECO:0000256" key="1">
    <source>
        <dbReference type="ARBA" id="ARBA00022490"/>
    </source>
</evidence>
<dbReference type="NCBIfam" id="TIGR00761">
    <property type="entry name" value="argB"/>
    <property type="match status" value="1"/>
</dbReference>
<dbReference type="CDD" id="cd04251">
    <property type="entry name" value="AAK_NAGK-UC"/>
    <property type="match status" value="1"/>
</dbReference>
<proteinExistence type="inferred from homology"/>
<sequence>MLVVKTGGRVIKNNLDNIITSLSKYEGKFVLVHGGGDIVSEYSKKLGIEPTFVMSPEGIRSRYTSKDELDVFVMVMSWLNKKMVTQLSKLGRFSVGIAGSDGKIVQASRKKKIVIINERGKKMMIEGGYTGRISKVDVEKLAKLLDIFDSVVISPIAIDPEEGTMLNVDGDQMAYAISTALKVEYLILLTDVEGVKLNGKVLKDIPVSQGKEIVERIGPGMNRKILMGIDAVSNGVRKVIISSGNVNDPISNAILENGTVIHNG</sequence>
<feature type="binding site" evidence="9">
    <location>
        <position position="62"/>
    </location>
    <ligand>
        <name>substrate</name>
    </ligand>
</feature>
<dbReference type="EC" id="2.7.2.19" evidence="9"/>
<feature type="site" description="Transition state stabilizer" evidence="9">
    <location>
        <position position="5"/>
    </location>
</feature>
<evidence type="ECO:0000256" key="3">
    <source>
        <dbReference type="ARBA" id="ARBA00022605"/>
    </source>
</evidence>
<dbReference type="AlphaFoldDB" id="A0A6A9QLZ4"/>
<keyword evidence="2 9" id="KW-0055">Arginine biosynthesis</keyword>
<dbReference type="SUPFAM" id="SSF53633">
    <property type="entry name" value="Carbamate kinase-like"/>
    <property type="match status" value="1"/>
</dbReference>
<evidence type="ECO:0000256" key="5">
    <source>
        <dbReference type="ARBA" id="ARBA00022741"/>
    </source>
</evidence>
<dbReference type="EC" id="2.7.2.17" evidence="9"/>
<dbReference type="InterPro" id="IPR001048">
    <property type="entry name" value="Asp/Glu/Uridylate_kinase"/>
</dbReference>
<evidence type="ECO:0000313" key="11">
    <source>
        <dbReference type="EMBL" id="MUN28728.1"/>
    </source>
</evidence>
<comment type="function">
    <text evidence="9">Involved in both the arginine and lysine biosynthetic pathways. Phosphorylates the LysW-bound precursors glutamate (for arginine biosynthesis), respectively alpha-aminoadipate (for lysine biosynthesis).</text>
</comment>
<organism evidence="11 12">
    <name type="scientific">Sulfuracidifex metallicus DSM 6482 = JCM 9184</name>
    <dbReference type="NCBI Taxonomy" id="523847"/>
    <lineage>
        <taxon>Archaea</taxon>
        <taxon>Thermoproteota</taxon>
        <taxon>Thermoprotei</taxon>
        <taxon>Sulfolobales</taxon>
        <taxon>Sulfolobaceae</taxon>
        <taxon>Sulfuracidifex</taxon>
    </lineage>
</organism>
<feature type="binding site" evidence="9">
    <location>
        <position position="167"/>
    </location>
    <ligand>
        <name>substrate</name>
    </ligand>
</feature>
<dbReference type="PANTHER" id="PTHR23342">
    <property type="entry name" value="N-ACETYLGLUTAMATE SYNTHASE"/>
    <property type="match status" value="1"/>
</dbReference>
<dbReference type="UniPathway" id="UPA00033">
    <property type="reaction ID" value="UER00036"/>
</dbReference>
<dbReference type="PIRSF" id="PIRSF000728">
    <property type="entry name" value="NAGK"/>
    <property type="match status" value="1"/>
</dbReference>
<feature type="binding site" evidence="9">
    <location>
        <begin position="35"/>
        <end position="36"/>
    </location>
    <ligand>
        <name>substrate</name>
    </ligand>
</feature>
<dbReference type="EMBL" id="WGGD01000005">
    <property type="protein sequence ID" value="MUN28728.1"/>
    <property type="molecule type" value="Genomic_DNA"/>
</dbReference>
<comment type="subcellular location">
    <subcellularLocation>
        <location evidence="9">Cytoplasm</location>
    </subcellularLocation>
</comment>
<dbReference type="GO" id="GO:0042450">
    <property type="term" value="P:L-arginine biosynthetic process via ornithine"/>
    <property type="evidence" value="ECO:0007669"/>
    <property type="project" value="UniProtKB-UniRule"/>
</dbReference>
<dbReference type="GO" id="GO:0019878">
    <property type="term" value="P:lysine biosynthetic process via aminoadipic acid"/>
    <property type="evidence" value="ECO:0007669"/>
    <property type="project" value="UniProtKB-UniRule"/>
</dbReference>
<dbReference type="InterPro" id="IPR036393">
    <property type="entry name" value="AceGlu_kinase-like_sf"/>
</dbReference>
<evidence type="ECO:0000259" key="10">
    <source>
        <dbReference type="Pfam" id="PF00696"/>
    </source>
</evidence>
<dbReference type="InterPro" id="IPR004662">
    <property type="entry name" value="AcgluKinase_fam"/>
</dbReference>
<keyword evidence="1 9" id="KW-0963">Cytoplasm</keyword>
<dbReference type="PANTHER" id="PTHR23342:SF0">
    <property type="entry name" value="N-ACETYLGLUTAMATE SYNTHASE, MITOCHONDRIAL"/>
    <property type="match status" value="1"/>
</dbReference>
<name>A0A6A9QLZ4_SULME</name>
<evidence type="ECO:0000256" key="8">
    <source>
        <dbReference type="ARBA" id="ARBA00023154"/>
    </source>
</evidence>
<evidence type="ECO:0000313" key="12">
    <source>
        <dbReference type="Proteomes" id="UP000470772"/>
    </source>
</evidence>
<dbReference type="GO" id="GO:0005737">
    <property type="term" value="C:cytoplasm"/>
    <property type="evidence" value="ECO:0007669"/>
    <property type="project" value="UniProtKB-SubCell"/>
</dbReference>
<evidence type="ECO:0000256" key="2">
    <source>
        <dbReference type="ARBA" id="ARBA00022571"/>
    </source>
</evidence>
<keyword evidence="12" id="KW-1185">Reference proteome</keyword>
<comment type="catalytic activity">
    <reaction evidence="9">
        <text>[amino-group carrier protein]-C-terminal-gamma-(L-glutamyl)-L-glutamate + ATP = [amino-group carrier protein]-C-terminal-gamma-(5-phospho-L-glutamyl)-L-glutamate + ADP</text>
        <dbReference type="Rhea" id="RHEA:52632"/>
        <dbReference type="Rhea" id="RHEA-COMP:13311"/>
        <dbReference type="Rhea" id="RHEA-COMP:13313"/>
        <dbReference type="ChEBI" id="CHEBI:30616"/>
        <dbReference type="ChEBI" id="CHEBI:136714"/>
        <dbReference type="ChEBI" id="CHEBI:136717"/>
        <dbReference type="ChEBI" id="CHEBI:456216"/>
        <dbReference type="EC" id="2.7.2.19"/>
    </reaction>
</comment>
<comment type="similarity">
    <text evidence="9">Belongs to the acetylglutamate kinase family. LysZ subfamily.</text>
</comment>
<evidence type="ECO:0000256" key="9">
    <source>
        <dbReference type="HAMAP-Rule" id="MF_02082"/>
    </source>
</evidence>
<evidence type="ECO:0000256" key="4">
    <source>
        <dbReference type="ARBA" id="ARBA00022679"/>
    </source>
</evidence>
<gene>
    <name evidence="9" type="primary">lysZ</name>
    <name evidence="11" type="ORF">GC250_04570</name>
</gene>
<feature type="site" description="Transition state stabilizer" evidence="9">
    <location>
        <position position="224"/>
    </location>
</feature>
<keyword evidence="4 9" id="KW-0808">Transferase</keyword>
<keyword evidence="6 9" id="KW-0418">Kinase</keyword>
<dbReference type="RefSeq" id="WP_156016408.1">
    <property type="nucleotide sequence ID" value="NZ_WGGD01000005.1"/>
</dbReference>
<evidence type="ECO:0000256" key="7">
    <source>
        <dbReference type="ARBA" id="ARBA00022840"/>
    </source>
</evidence>
<feature type="domain" description="Aspartate/glutamate/uridylate kinase" evidence="10">
    <location>
        <begin position="2"/>
        <end position="241"/>
    </location>
</feature>
<protein>
    <recommendedName>
        <fullName evidence="9">[LysW]-aminoadipate/[LysW]-glutamate kinase</fullName>
        <ecNumber evidence="9">2.7.2.17</ecNumber>
        <ecNumber evidence="9">2.7.2.19</ecNumber>
    </recommendedName>
</protein>
<dbReference type="HAMAP" id="MF_02082">
    <property type="entry name" value="LysZ"/>
    <property type="match status" value="1"/>
</dbReference>
<dbReference type="Pfam" id="PF00696">
    <property type="entry name" value="AA_kinase"/>
    <property type="match status" value="1"/>
</dbReference>
<dbReference type="Gene3D" id="3.40.1160.10">
    <property type="entry name" value="Acetylglutamate kinase-like"/>
    <property type="match status" value="1"/>
</dbReference>
<keyword evidence="3 9" id="KW-0028">Amino-acid biosynthesis</keyword>
<dbReference type="GO" id="GO:0003991">
    <property type="term" value="F:acetylglutamate kinase activity"/>
    <property type="evidence" value="ECO:0007669"/>
    <property type="project" value="TreeGrafter"/>
</dbReference>
<dbReference type="NCBIfam" id="NF010662">
    <property type="entry name" value="PRK14058.1-4"/>
    <property type="match status" value="1"/>
</dbReference>
<comment type="caution">
    <text evidence="11">The sequence shown here is derived from an EMBL/GenBank/DDBJ whole genome shotgun (WGS) entry which is preliminary data.</text>
</comment>
<dbReference type="UniPathway" id="UPA00068"/>
<comment type="catalytic activity">
    <reaction evidence="9">
        <text>[amino-group carrier protein]-C-terminal-N-(1,4-dicarboxybutan-1-yl)-L-glutamine + ATP = [amino-group carrier protein]-C-terminal-N-(1-carboxy-5-phosphooxy-5-oxopentan-1-yl)-L-glutamine + ADP</text>
        <dbReference type="Rhea" id="RHEA:41944"/>
        <dbReference type="Rhea" id="RHEA-COMP:9694"/>
        <dbReference type="Rhea" id="RHEA-COMP:9712"/>
        <dbReference type="ChEBI" id="CHEBI:30616"/>
        <dbReference type="ChEBI" id="CHEBI:78499"/>
        <dbReference type="ChEBI" id="CHEBI:78503"/>
        <dbReference type="ChEBI" id="CHEBI:456216"/>
        <dbReference type="EC" id="2.7.2.17"/>
    </reaction>
</comment>
<comment type="pathway">
    <text evidence="9">Amino-acid biosynthesis; L-arginine biosynthesis.</text>
</comment>
<dbReference type="GO" id="GO:0005524">
    <property type="term" value="F:ATP binding"/>
    <property type="evidence" value="ECO:0007669"/>
    <property type="project" value="UniProtKB-KW"/>
</dbReference>
<comment type="pathway">
    <text evidence="9">Amino-acid biosynthesis; L-lysine biosynthesis via AAA pathway; L-lysine from L-alpha-aminoadipate (Thermus route): step 2/5.</text>
</comment>
<reference evidence="11 12" key="1">
    <citation type="submission" date="2019-10" db="EMBL/GenBank/DDBJ databases">
        <title>Sequencing and Assembly of Multiple Reported Metal-Biooxidizing Members of the Extremely Thermoacidophilic Archaeal Family Sulfolobaceae.</title>
        <authorList>
            <person name="Counts J.A."/>
            <person name="Kelly R.M."/>
        </authorList>
    </citation>
    <scope>NUCLEOTIDE SEQUENCE [LARGE SCALE GENOMIC DNA]</scope>
    <source>
        <strain evidence="11 12">DSM 6482</strain>
    </source>
</reference>
<accession>A0A6A9QLZ4</accession>
<evidence type="ECO:0000256" key="6">
    <source>
        <dbReference type="ARBA" id="ARBA00022777"/>
    </source>
</evidence>
<dbReference type="InterPro" id="IPR037529">
    <property type="entry name" value="LysZ"/>
</dbReference>
<dbReference type="Proteomes" id="UP000470772">
    <property type="component" value="Unassembled WGS sequence"/>
</dbReference>